<gene>
    <name evidence="1" type="ORF">TWF191_000204</name>
</gene>
<evidence type="ECO:0000313" key="2">
    <source>
        <dbReference type="Proteomes" id="UP000483672"/>
    </source>
</evidence>
<dbReference type="Proteomes" id="UP000483672">
    <property type="component" value="Unassembled WGS sequence"/>
</dbReference>
<dbReference type="EMBL" id="WIPF01000001">
    <property type="protein sequence ID" value="KAF3232433.1"/>
    <property type="molecule type" value="Genomic_DNA"/>
</dbReference>
<reference evidence="1 2" key="1">
    <citation type="submission" date="2019-06" db="EMBL/GenBank/DDBJ databases">
        <authorList>
            <person name="Palmer J.M."/>
        </authorList>
    </citation>
    <scope>NUCLEOTIDE SEQUENCE [LARGE SCALE GENOMIC DNA]</scope>
    <source>
        <strain evidence="1 2">TWF191</strain>
    </source>
</reference>
<sequence length="167" mass="18979">MFGLNFFKRPQALQIYIAAYDRGLDAAGNQKPDHWAIIITKSLSHAGTAHHVIHGHPLFEYRPRDDVYVLKSQSLAHVLHVGKVYEKDVKKVEDIFEKVQVNNVDKEWNCQNWVIEAIMGCIGVSGVSLEKGIKVEKLRELVKAASDGRDILNERSDSYVNFFNSKD</sequence>
<protein>
    <submittedName>
        <fullName evidence="1">Uncharacterized protein</fullName>
    </submittedName>
</protein>
<name>A0A7C8R8W9_ORBOL</name>
<dbReference type="AlphaFoldDB" id="A0A7C8R8W9"/>
<dbReference type="InterPro" id="IPR046670">
    <property type="entry name" value="DUF6540"/>
</dbReference>
<evidence type="ECO:0000313" key="1">
    <source>
        <dbReference type="EMBL" id="KAF3232433.1"/>
    </source>
</evidence>
<comment type="caution">
    <text evidence="1">The sequence shown here is derived from an EMBL/GenBank/DDBJ whole genome shotgun (WGS) entry which is preliminary data.</text>
</comment>
<dbReference type="Pfam" id="PF20174">
    <property type="entry name" value="DUF6540"/>
    <property type="match status" value="1"/>
</dbReference>
<accession>A0A7C8R8W9</accession>
<proteinExistence type="predicted"/>
<organism evidence="1 2">
    <name type="scientific">Orbilia oligospora</name>
    <name type="common">Nematode-trapping fungus</name>
    <name type="synonym">Arthrobotrys oligospora</name>
    <dbReference type="NCBI Taxonomy" id="2813651"/>
    <lineage>
        <taxon>Eukaryota</taxon>
        <taxon>Fungi</taxon>
        <taxon>Dikarya</taxon>
        <taxon>Ascomycota</taxon>
        <taxon>Pezizomycotina</taxon>
        <taxon>Orbiliomycetes</taxon>
        <taxon>Orbiliales</taxon>
        <taxon>Orbiliaceae</taxon>
        <taxon>Orbilia</taxon>
    </lineage>
</organism>